<keyword evidence="1" id="KW-0472">Membrane</keyword>
<name>A0A6S6TYZ9_9BACT</name>
<evidence type="ECO:0000256" key="1">
    <source>
        <dbReference type="SAM" id="Phobius"/>
    </source>
</evidence>
<accession>A0A6S6TYZ9</accession>
<gene>
    <name evidence="2" type="ORF">HELGO_WM49175</name>
</gene>
<protein>
    <submittedName>
        <fullName evidence="2">Uncharacterized protein</fullName>
    </submittedName>
</protein>
<sequence>EVGIEIVDPTPISYTVSDNNGLRLETDATIILNQSVVAEVSTPEEVCDPYESDSVSSFNTYGLVVFGLLATLFALFYFRKEETL</sequence>
<dbReference type="AlphaFoldDB" id="A0A6S6TYZ9"/>
<reference evidence="2" key="1">
    <citation type="submission" date="2020-01" db="EMBL/GenBank/DDBJ databases">
        <authorList>
            <person name="Meier V. D."/>
            <person name="Meier V D."/>
        </authorList>
    </citation>
    <scope>NUCLEOTIDE SEQUENCE</scope>
    <source>
        <strain evidence="2">HLG_WM_MAG_02</strain>
    </source>
</reference>
<feature type="non-terminal residue" evidence="2">
    <location>
        <position position="1"/>
    </location>
</feature>
<keyword evidence="1" id="KW-0812">Transmembrane</keyword>
<proteinExistence type="predicted"/>
<evidence type="ECO:0000313" key="2">
    <source>
        <dbReference type="EMBL" id="CAA6821593.1"/>
    </source>
</evidence>
<keyword evidence="1" id="KW-1133">Transmembrane helix</keyword>
<organism evidence="2">
    <name type="scientific">uncultured Sulfurovum sp</name>
    <dbReference type="NCBI Taxonomy" id="269237"/>
    <lineage>
        <taxon>Bacteria</taxon>
        <taxon>Pseudomonadati</taxon>
        <taxon>Campylobacterota</taxon>
        <taxon>Epsilonproteobacteria</taxon>
        <taxon>Campylobacterales</taxon>
        <taxon>Sulfurovaceae</taxon>
        <taxon>Sulfurovum</taxon>
        <taxon>environmental samples</taxon>
    </lineage>
</organism>
<feature type="transmembrane region" description="Helical" evidence="1">
    <location>
        <begin position="58"/>
        <end position="78"/>
    </location>
</feature>
<dbReference type="EMBL" id="CACVAZ010000142">
    <property type="protein sequence ID" value="CAA6821593.1"/>
    <property type="molecule type" value="Genomic_DNA"/>
</dbReference>